<evidence type="ECO:0000313" key="2">
    <source>
        <dbReference type="Proteomes" id="UP000054843"/>
    </source>
</evidence>
<reference evidence="1 2" key="1">
    <citation type="submission" date="2015-01" db="EMBL/GenBank/DDBJ databases">
        <title>Evolution of Trichinella species and genotypes.</title>
        <authorList>
            <person name="Korhonen P.K."/>
            <person name="Edoardo P."/>
            <person name="Giuseppe L.R."/>
            <person name="Gasser R.B."/>
        </authorList>
    </citation>
    <scope>NUCLEOTIDE SEQUENCE [LARGE SCALE GENOMIC DNA]</scope>
    <source>
        <strain evidence="1">ISS1980</strain>
    </source>
</reference>
<comment type="caution">
    <text evidence="1">The sequence shown here is derived from an EMBL/GenBank/DDBJ whole genome shotgun (WGS) entry which is preliminary data.</text>
</comment>
<keyword evidence="2" id="KW-1185">Reference proteome</keyword>
<dbReference type="PANTHER" id="PTHR47331">
    <property type="entry name" value="PHD-TYPE DOMAIN-CONTAINING PROTEIN"/>
    <property type="match status" value="1"/>
</dbReference>
<gene>
    <name evidence="1" type="ORF">T10_1214</name>
</gene>
<name>A0A0V1M3E7_9BILA</name>
<accession>A0A0V1M3E7</accession>
<dbReference type="Proteomes" id="UP000054843">
    <property type="component" value="Unassembled WGS sequence"/>
</dbReference>
<evidence type="ECO:0000313" key="1">
    <source>
        <dbReference type="EMBL" id="KRZ66294.1"/>
    </source>
</evidence>
<dbReference type="OrthoDB" id="5872779at2759"/>
<dbReference type="EMBL" id="JYDO01000252">
    <property type="protein sequence ID" value="KRZ66294.1"/>
    <property type="molecule type" value="Genomic_DNA"/>
</dbReference>
<organism evidence="1 2">
    <name type="scientific">Trichinella papuae</name>
    <dbReference type="NCBI Taxonomy" id="268474"/>
    <lineage>
        <taxon>Eukaryota</taxon>
        <taxon>Metazoa</taxon>
        <taxon>Ecdysozoa</taxon>
        <taxon>Nematoda</taxon>
        <taxon>Enoplea</taxon>
        <taxon>Dorylaimia</taxon>
        <taxon>Trichinellida</taxon>
        <taxon>Trichinellidae</taxon>
        <taxon>Trichinella</taxon>
    </lineage>
</organism>
<protein>
    <submittedName>
        <fullName evidence="1">Uncharacterized protein</fullName>
    </submittedName>
</protein>
<sequence>MSYLLRPVITIDILIILNTCCKIYTTYGWSDSQIALCWIRNAARNWKPFVRNRVELIHELVRPEDWRYCPMKENPADAITRGRTLRKLRENRLWWNGPKWLPDEKQWPKERFQQKMRKDTQNITEEERKLTAIVLNTNVENPPIFDSENFGNFEKMLRMTAYYYIGRTLRELTSGEIITAEKYWLKIVQKEAFNDELQVLQNGRPLTKENRLMGTSIKQRGIRTFLISFHSVVHLFQVVFKSSGRKSSQCNPLCHSS</sequence>
<proteinExistence type="predicted"/>
<dbReference type="AlphaFoldDB" id="A0A0V1M3E7"/>